<dbReference type="EMBL" id="JANPWB010000001">
    <property type="protein sequence ID" value="KAJ1214273.1"/>
    <property type="molecule type" value="Genomic_DNA"/>
</dbReference>
<dbReference type="Proteomes" id="UP001066276">
    <property type="component" value="Chromosome 1_1"/>
</dbReference>
<reference evidence="9" key="1">
    <citation type="journal article" date="2022" name="bioRxiv">
        <title>Sequencing and chromosome-scale assembly of the giantPleurodeles waltlgenome.</title>
        <authorList>
            <person name="Brown T."/>
            <person name="Elewa A."/>
            <person name="Iarovenko S."/>
            <person name="Subramanian E."/>
            <person name="Araus A.J."/>
            <person name="Petzold A."/>
            <person name="Susuki M."/>
            <person name="Suzuki K.-i.T."/>
            <person name="Hayashi T."/>
            <person name="Toyoda A."/>
            <person name="Oliveira C."/>
            <person name="Osipova E."/>
            <person name="Leigh N.D."/>
            <person name="Simon A."/>
            <person name="Yun M.H."/>
        </authorList>
    </citation>
    <scope>NUCLEOTIDE SEQUENCE</scope>
    <source>
        <strain evidence="9">20211129_DDA</strain>
        <tissue evidence="9">Liver</tissue>
    </source>
</reference>
<keyword evidence="3" id="KW-0964">Secreted</keyword>
<evidence type="ECO:0008006" key="11">
    <source>
        <dbReference type="Google" id="ProtNLM"/>
    </source>
</evidence>
<evidence type="ECO:0000256" key="2">
    <source>
        <dbReference type="ARBA" id="ARBA00008326"/>
    </source>
</evidence>
<dbReference type="InterPro" id="IPR010510">
    <property type="entry name" value="FGF1-bd"/>
</dbReference>
<accession>A0AAV7WLY0</accession>
<feature type="region of interest" description="Disordered" evidence="7">
    <location>
        <begin position="134"/>
        <end position="177"/>
    </location>
</feature>
<gene>
    <name evidence="9" type="ORF">NDU88_001896</name>
</gene>
<evidence type="ECO:0000313" key="9">
    <source>
        <dbReference type="EMBL" id="KAJ1214273.1"/>
    </source>
</evidence>
<evidence type="ECO:0000256" key="5">
    <source>
        <dbReference type="ARBA" id="ARBA00023157"/>
    </source>
</evidence>
<dbReference type="Pfam" id="PF06473">
    <property type="entry name" value="FGF-BP1"/>
    <property type="match status" value="1"/>
</dbReference>
<evidence type="ECO:0000256" key="8">
    <source>
        <dbReference type="SAM" id="SignalP"/>
    </source>
</evidence>
<name>A0AAV7WLY0_PLEWA</name>
<keyword evidence="4 8" id="KW-0732">Signal</keyword>
<dbReference type="GO" id="GO:0005576">
    <property type="term" value="C:extracellular region"/>
    <property type="evidence" value="ECO:0007669"/>
    <property type="project" value="UniProtKB-SubCell"/>
</dbReference>
<dbReference type="PANTHER" id="PTHR15258">
    <property type="entry name" value="FGF BINDING PROTEIN-RELATED"/>
    <property type="match status" value="1"/>
</dbReference>
<evidence type="ECO:0000256" key="1">
    <source>
        <dbReference type="ARBA" id="ARBA00004613"/>
    </source>
</evidence>
<evidence type="ECO:0000313" key="10">
    <source>
        <dbReference type="Proteomes" id="UP001066276"/>
    </source>
</evidence>
<sequence>MRAVALVLLVAICYLGAEGQKVKPKKRSNAEEKISFQTKAKESCTLLPSGHSEMMLRVECKSQGKNYWCEYTGKPTFCRNFNNNPKLYWTQISLELKKVANACEPKVLKPSMCPKAPAEAEMKQVAAGLSDIKPADAAKQPKPAQKPPPPPGKGKKPAKPKPTTASALKPTETPSEAKAVKLAQEHCWESLHGFCSYVIGFFTR</sequence>
<organism evidence="9 10">
    <name type="scientific">Pleurodeles waltl</name>
    <name type="common">Iberian ribbed newt</name>
    <dbReference type="NCBI Taxonomy" id="8319"/>
    <lineage>
        <taxon>Eukaryota</taxon>
        <taxon>Metazoa</taxon>
        <taxon>Chordata</taxon>
        <taxon>Craniata</taxon>
        <taxon>Vertebrata</taxon>
        <taxon>Euteleostomi</taxon>
        <taxon>Amphibia</taxon>
        <taxon>Batrachia</taxon>
        <taxon>Caudata</taxon>
        <taxon>Salamandroidea</taxon>
        <taxon>Salamandridae</taxon>
        <taxon>Pleurodelinae</taxon>
        <taxon>Pleurodeles</taxon>
    </lineage>
</organism>
<proteinExistence type="inferred from homology"/>
<keyword evidence="5" id="KW-1015">Disulfide bond</keyword>
<comment type="similarity">
    <text evidence="2">Belongs to the fibroblast growth factor-binding protein family.</text>
</comment>
<feature type="chain" id="PRO_5043764976" description="Fibroblast growth factor-binding protein 2" evidence="8">
    <location>
        <begin position="20"/>
        <end position="204"/>
    </location>
</feature>
<evidence type="ECO:0000256" key="4">
    <source>
        <dbReference type="ARBA" id="ARBA00022729"/>
    </source>
</evidence>
<comment type="caution">
    <text evidence="9">The sequence shown here is derived from an EMBL/GenBank/DDBJ whole genome shotgun (WGS) entry which is preliminary data.</text>
</comment>
<feature type="signal peptide" evidence="8">
    <location>
        <begin position="1"/>
        <end position="19"/>
    </location>
</feature>
<comment type="subcellular location">
    <subcellularLocation>
        <location evidence="1">Secreted</location>
    </subcellularLocation>
</comment>
<keyword evidence="6" id="KW-0340">Growth factor binding</keyword>
<dbReference type="GO" id="GO:0007267">
    <property type="term" value="P:cell-cell signaling"/>
    <property type="evidence" value="ECO:0007669"/>
    <property type="project" value="TreeGrafter"/>
</dbReference>
<dbReference type="PANTHER" id="PTHR15258:SF1">
    <property type="entry name" value="FIBROBLAST GROWTH FACTOR-BINDING PROTEIN 2"/>
    <property type="match status" value="1"/>
</dbReference>
<evidence type="ECO:0000256" key="6">
    <source>
        <dbReference type="ARBA" id="ARBA00023183"/>
    </source>
</evidence>
<evidence type="ECO:0000256" key="3">
    <source>
        <dbReference type="ARBA" id="ARBA00022525"/>
    </source>
</evidence>
<dbReference type="AlphaFoldDB" id="A0AAV7WLY0"/>
<evidence type="ECO:0000256" key="7">
    <source>
        <dbReference type="SAM" id="MobiDB-lite"/>
    </source>
</evidence>
<protein>
    <recommendedName>
        <fullName evidence="11">Fibroblast growth factor-binding protein 2</fullName>
    </recommendedName>
</protein>
<dbReference type="GO" id="GO:0019838">
    <property type="term" value="F:growth factor binding"/>
    <property type="evidence" value="ECO:0007669"/>
    <property type="project" value="UniProtKB-KW"/>
</dbReference>
<keyword evidence="10" id="KW-1185">Reference proteome</keyword>
<feature type="compositionally biased region" description="Low complexity" evidence="7">
    <location>
        <begin position="161"/>
        <end position="170"/>
    </location>
</feature>